<protein>
    <submittedName>
        <fullName evidence="3">Uncharacterized protein</fullName>
    </submittedName>
</protein>
<reference evidence="3 4" key="1">
    <citation type="submission" date="2020-03" db="EMBL/GenBank/DDBJ databases">
        <title>Dissostichus mawsoni Genome sequencing and assembly.</title>
        <authorList>
            <person name="Park H."/>
        </authorList>
    </citation>
    <scope>NUCLEOTIDE SEQUENCE [LARGE SCALE GENOMIC DNA]</scope>
    <source>
        <strain evidence="3">DM0001</strain>
        <tissue evidence="3">Muscle</tissue>
    </source>
</reference>
<evidence type="ECO:0000313" key="3">
    <source>
        <dbReference type="EMBL" id="KAF3840596.1"/>
    </source>
</evidence>
<comment type="caution">
    <text evidence="3">The sequence shown here is derived from an EMBL/GenBank/DDBJ whole genome shotgun (WGS) entry which is preliminary data.</text>
</comment>
<feature type="region of interest" description="Disordered" evidence="1">
    <location>
        <begin position="629"/>
        <end position="648"/>
    </location>
</feature>
<name>A0A7J5XTY8_DISMA</name>
<dbReference type="EMBL" id="JAAKFY010000020">
    <property type="protein sequence ID" value="KAF3840596.1"/>
    <property type="molecule type" value="Genomic_DNA"/>
</dbReference>
<dbReference type="Proteomes" id="UP000518266">
    <property type="component" value="Unassembled WGS sequence"/>
</dbReference>
<keyword evidence="4" id="KW-1185">Reference proteome</keyword>
<feature type="transmembrane region" description="Helical" evidence="2">
    <location>
        <begin position="1033"/>
        <end position="1054"/>
    </location>
</feature>
<proteinExistence type="predicted"/>
<sequence length="1109" mass="124638">MKGLNMSWGLEINIVRSAATSRGLNELMIIMWSYLSVHHWLQAAAEVAEAVSILVDLHTFSVVFDLRVHPIGTFLHGVLDGFTCLCLKNTKGKTTTSSQNSTFTSRRELKLFEQFAFYFCAFGHYCYRKETKKYQDNRNTTVAQLERCVTCKKTEEHGLHGGHERCLHSEEFSGSGAVSRVLLVPQHPLDHVSQITRGLEGILNLLLVLLGQQRQAGQRGVHFLYGEEAFGRRRKRFTLLEEHPHRLRHIALKKNDWFIMFRHVERIYLELNPLRNLLCSATVAQSFLNSLSRQSLWLRCREGVGTSLEKQCCSLPLREERRQRMCPLIRINNRNDALPSPIYEEAAARRVKDQFEYTADPNSLKGFGTTFPMRTIPFIIFSLHFLHPAVPRLAYSTMNFWSAISEKNCCKEKRKNLFAGLGILRKSCGFAGKSNSKPVSRKRQLRRGREAALKEARQEVACKPWLRSWLPEWLQLFTSSPEDLSQASNPFLGYDLVLGGPRILRKVSGRCKAKIPARAPAVPAPEPVHTAMIQASVPAPAAMVPAPIPAPAAMVPAPFPDPVQEPFAVPSQISLKSPLESLSKSLLQSLLEFPLGFPLKFPLESLSSPFASPFSSPLSSPSRVPVQVTSRVPSQVPSRVPSQVPSQVSSQVPSRVPFQVPSQSLLKSLSSPRSSHLSSSLSSSLSSPFSSLLSSPLSSPFPSPFSSPFKSPLEFPLKFPLEFPLKSLLKSPLKSPLESLSKSLLKSLLESPLKSPLKFPLESPFTHTFHKALQENVFIQHFVNRLRLYLLYFHTSIPLPHVHFCHTLSTTYSFTLNHFPPPTRHSLFNPVHDPFRCSQKHTSPSTPYLIHHHLCPHKPRYKLINQISNVSKTHLPHWEIEYRTLLHCDHMDHYLKPVSFPSSPSVELTLLFYVSLSLSALRLAVRPAFSDEVFFASLLFLLMPRPLGSSLGLPKTLVSTGPSSSSPSSISDASEMSSTTPGLRHFFPPPLLPSCLYYSPRSILTSHRSSITRSFILIADVFKGSFLHSFRPFLVLLPVFLLVFVFLLVCLFSSSLSAPNLHSLAYKSIIVTALPSSTTTSTRTFYGNNGKADLRRFYYAVRRRTQIQY</sequence>
<evidence type="ECO:0000256" key="2">
    <source>
        <dbReference type="SAM" id="Phobius"/>
    </source>
</evidence>
<dbReference type="AlphaFoldDB" id="A0A7J5XTY8"/>
<keyword evidence="2" id="KW-0812">Transmembrane</keyword>
<evidence type="ECO:0000256" key="1">
    <source>
        <dbReference type="SAM" id="MobiDB-lite"/>
    </source>
</evidence>
<evidence type="ECO:0000313" key="4">
    <source>
        <dbReference type="Proteomes" id="UP000518266"/>
    </source>
</evidence>
<gene>
    <name evidence="3" type="ORF">F7725_006458</name>
</gene>
<organism evidence="3 4">
    <name type="scientific">Dissostichus mawsoni</name>
    <name type="common">Antarctic cod</name>
    <dbReference type="NCBI Taxonomy" id="36200"/>
    <lineage>
        <taxon>Eukaryota</taxon>
        <taxon>Metazoa</taxon>
        <taxon>Chordata</taxon>
        <taxon>Craniata</taxon>
        <taxon>Vertebrata</taxon>
        <taxon>Euteleostomi</taxon>
        <taxon>Actinopterygii</taxon>
        <taxon>Neopterygii</taxon>
        <taxon>Teleostei</taxon>
        <taxon>Neoteleostei</taxon>
        <taxon>Acanthomorphata</taxon>
        <taxon>Eupercaria</taxon>
        <taxon>Perciformes</taxon>
        <taxon>Notothenioidei</taxon>
        <taxon>Nototheniidae</taxon>
        <taxon>Dissostichus</taxon>
    </lineage>
</organism>
<accession>A0A7J5XTY8</accession>
<keyword evidence="2" id="KW-0472">Membrane</keyword>
<keyword evidence="2" id="KW-1133">Transmembrane helix</keyword>